<evidence type="ECO:0000256" key="1">
    <source>
        <dbReference type="PROSITE-ProRule" id="PRU00047"/>
    </source>
</evidence>
<comment type="caution">
    <text evidence="6">The sequence shown here is derived from an EMBL/GenBank/DDBJ whole genome shotgun (WGS) entry which is preliminary data.</text>
</comment>
<dbReference type="GO" id="GO:0008270">
    <property type="term" value="F:zinc ion binding"/>
    <property type="evidence" value="ECO:0007669"/>
    <property type="project" value="UniProtKB-KW"/>
</dbReference>
<dbReference type="InterPro" id="IPR000477">
    <property type="entry name" value="RT_dom"/>
</dbReference>
<dbReference type="CDD" id="cd09276">
    <property type="entry name" value="Rnase_HI_RT_non_LTR"/>
    <property type="match status" value="1"/>
</dbReference>
<keyword evidence="1" id="KW-0863">Zinc-finger</keyword>
<dbReference type="Proteomes" id="UP001549921">
    <property type="component" value="Unassembled WGS sequence"/>
</dbReference>
<dbReference type="PANTHER" id="PTHR36688">
    <property type="entry name" value="ENDO/EXONUCLEASE/PHOSPHATASE DOMAIN-CONTAINING PROTEIN"/>
    <property type="match status" value="1"/>
</dbReference>
<name>A0ABD0SJU3_LOXSC</name>
<dbReference type="Pfam" id="PF14529">
    <property type="entry name" value="Exo_endo_phos_2"/>
    <property type="match status" value="1"/>
</dbReference>
<evidence type="ECO:0008006" key="8">
    <source>
        <dbReference type="Google" id="ProtNLM"/>
    </source>
</evidence>
<reference evidence="6 7" key="1">
    <citation type="submission" date="2024-06" db="EMBL/GenBank/DDBJ databases">
        <title>A chromosome-level genome assembly of beet webworm, Loxostege sticticalis.</title>
        <authorList>
            <person name="Zhang Y."/>
        </authorList>
    </citation>
    <scope>NUCLEOTIDE SEQUENCE [LARGE SCALE GENOMIC DNA]</scope>
    <source>
        <strain evidence="6">AQ028</strain>
        <tissue evidence="6">Male pupae</tissue>
    </source>
</reference>
<gene>
    <name evidence="6" type="ORF">ABMA28_006043</name>
</gene>
<dbReference type="CDD" id="cd01650">
    <property type="entry name" value="RT_nLTR_like"/>
    <property type="match status" value="1"/>
</dbReference>
<sequence length="1594" mass="180270">MDTDTNIDTDGSENLNAKRKRTSARKVCKHCNKKRRKHHKTSIYGPFNEFECQCTNELSNPNCTSSAPTNFSNKQVNDTHCPTQTISQSWNPTQNISQSSPPTDTFTPVGRPQYVATDLGPYTVHVQKIQSSPSENITLHPVSFGRFLKRNAFKNIVNGSLKKIGRNRLSISFSNFEDANDFLNNETLSLNSFKAFIPTFNVTRMGVIRGVPVSWSDEDIIENISVPTGCGNVLKIRRLKKKNTLNGKSEFVPIETVVLTFDGQVLPKRIFLCYNSLPVDLYIYPTIQCFKCCRYGHVKSQCRSLPRCFKCGQGHTGDTCDTEEENITCFLCDGFHMATSRKCPEYARQKSIKETMAKSCVTYAEALKLHPPISKSFADVLLSGQSVDHDASRPNLNKFTSHANKQSNTTTNSYKKTVFLKPKTPPRPGKGYDRREHETLIKDYNTPITPTATVNTVSYVSVYIPKPTSTVYDEVEQILSIIPKPIIIMGDFNAQHQSWGSTFSNHYGSRILDFLDRNNLCILNTGSPTRRTKPDEGLSAPDLTICSPNLASSLSWSTLPSTYGSDHYPLVITFPTQHKSTKVRPPRFKHKLQNADWNLYKEKVEQKISLLPSVNNGNHTECAEALASLLLETADETFPVKKQSQNKIPSPPWWDSECADAIKKRKEAERLYIANSTDENFDNLSAITANTRKLFKQKKWESWRNFCLSISPDTPPSAIWANIRRFRSAFKETTPKVLPEQLTENFLDKLAPSFAPQNYTAMLTSLSDTDQTGLNAPFTLTELKGVLSYVKDSSPGADEIPYSFLSHLPDPALCYYLSLINSIMRTGNIPPQWKVQEVIPILKPNKPSSHADSYRPIALSSVLAKIAEHLVKNRLEWFVESRNVLSKSQFGFRKGRSTSDSIAILTTDIRLAFSSNKHLLAAFLDISAAYENVVLTILVDKLRKLEVPAMLVNFVVNILLERSVHIVDEDLQKKSRLLWNGLPQGSVLSPLLFNIYSYDLETSLGNNISLLQYADDLLLYIPGSNIDILSNTLTLHLKKLKSWLDNNGMSLSVPKSSVVLFSRMLRPPLFSIYYDNKRIPVNNEAKFLGIILDSKLTGLSHFYYISSKCERLLNILRCLAGVWWGAHPFSLKLLYNAIIRSILDYGTYFLEPCSVVGLRKLDVIQTKALRIVAGAMKSSPNNALRVECVDPPLGLRRQFLSDKFLFRSLQLSCHPLYPKLAALSRFVEKSPYWKHKNPPCLVISFRKFLSLQAPTHRSSYLPIFSSDYESLVLSLDLHFDINICKNDKTANTMFNLILENQWHDWHHLYCDASKHNDSSPVGVGIYHQQYKIHQMVKLPPESSVFTGECFGILKTLEYILLAKLRKSVIFSDSKSALQALAKFPFKSNTCYPVIIESRKCLHKCFMLGLQVAFVWIPGHCNIFGNTKADRLANDAVCNGDTFPYKNYCHDLVSLPKTYLRESWQNDWNISSLSKGRHFKEIQPCIPIKPWFFKANLNKISTTSLIRMRLGHVCTPAHLARLHIVDSEMCECGADVGDLNHIFFACQKYDSSSFILSLLSLRVPLPTSILCLLSSNDMNIYKCISLFISRNNIKI</sequence>
<feature type="region of interest" description="Disordered" evidence="2">
    <location>
        <begin position="1"/>
        <end position="20"/>
    </location>
</feature>
<feature type="domain" description="Reverse transcriptase" evidence="4">
    <location>
        <begin position="822"/>
        <end position="1092"/>
    </location>
</feature>
<dbReference type="PROSITE" id="PS50878">
    <property type="entry name" value="RT_POL"/>
    <property type="match status" value="1"/>
</dbReference>
<dbReference type="InterPro" id="IPR002156">
    <property type="entry name" value="RNaseH_domain"/>
</dbReference>
<dbReference type="Pfam" id="PF00078">
    <property type="entry name" value="RVT_1"/>
    <property type="match status" value="1"/>
</dbReference>
<protein>
    <recommendedName>
        <fullName evidence="8">RNA-directed DNA polymerase from mobile element jockey</fullName>
    </recommendedName>
</protein>
<dbReference type="GO" id="GO:0042575">
    <property type="term" value="C:DNA polymerase complex"/>
    <property type="evidence" value="ECO:0007669"/>
    <property type="project" value="UniProtKB-ARBA"/>
</dbReference>
<dbReference type="InterPro" id="IPR036397">
    <property type="entry name" value="RNaseH_sf"/>
</dbReference>
<dbReference type="InterPro" id="IPR001878">
    <property type="entry name" value="Znf_CCHC"/>
</dbReference>
<dbReference type="PROSITE" id="PS50158">
    <property type="entry name" value="ZF_CCHC"/>
    <property type="match status" value="1"/>
</dbReference>
<evidence type="ECO:0000313" key="7">
    <source>
        <dbReference type="Proteomes" id="UP001549921"/>
    </source>
</evidence>
<organism evidence="6 7">
    <name type="scientific">Loxostege sticticalis</name>
    <name type="common">Beet webworm moth</name>
    <dbReference type="NCBI Taxonomy" id="481309"/>
    <lineage>
        <taxon>Eukaryota</taxon>
        <taxon>Metazoa</taxon>
        <taxon>Ecdysozoa</taxon>
        <taxon>Arthropoda</taxon>
        <taxon>Hexapoda</taxon>
        <taxon>Insecta</taxon>
        <taxon>Pterygota</taxon>
        <taxon>Neoptera</taxon>
        <taxon>Endopterygota</taxon>
        <taxon>Lepidoptera</taxon>
        <taxon>Glossata</taxon>
        <taxon>Ditrysia</taxon>
        <taxon>Pyraloidea</taxon>
        <taxon>Crambidae</taxon>
        <taxon>Pyraustinae</taxon>
        <taxon>Loxostege</taxon>
    </lineage>
</organism>
<dbReference type="GO" id="GO:0071897">
    <property type="term" value="P:DNA biosynthetic process"/>
    <property type="evidence" value="ECO:0007669"/>
    <property type="project" value="UniProtKB-ARBA"/>
</dbReference>
<dbReference type="SUPFAM" id="SSF53098">
    <property type="entry name" value="Ribonuclease H-like"/>
    <property type="match status" value="1"/>
</dbReference>
<dbReference type="Gene3D" id="3.60.10.10">
    <property type="entry name" value="Endonuclease/exonuclease/phosphatase"/>
    <property type="match status" value="1"/>
</dbReference>
<feature type="domain" description="RNase H type-1" evidence="5">
    <location>
        <begin position="1302"/>
        <end position="1437"/>
    </location>
</feature>
<evidence type="ECO:0000259" key="3">
    <source>
        <dbReference type="PROSITE" id="PS50158"/>
    </source>
</evidence>
<keyword evidence="1" id="KW-0479">Metal-binding</keyword>
<dbReference type="InterPro" id="IPR012337">
    <property type="entry name" value="RNaseH-like_sf"/>
</dbReference>
<evidence type="ECO:0000313" key="6">
    <source>
        <dbReference type="EMBL" id="KAL0820102.1"/>
    </source>
</evidence>
<dbReference type="InterPro" id="IPR036691">
    <property type="entry name" value="Endo/exonu/phosph_ase_sf"/>
</dbReference>
<dbReference type="SUPFAM" id="SSF56219">
    <property type="entry name" value="DNase I-like"/>
    <property type="match status" value="1"/>
</dbReference>
<dbReference type="EMBL" id="JBEDNZ010000019">
    <property type="protein sequence ID" value="KAL0820102.1"/>
    <property type="molecule type" value="Genomic_DNA"/>
</dbReference>
<dbReference type="PROSITE" id="PS50879">
    <property type="entry name" value="RNASE_H_1"/>
    <property type="match status" value="1"/>
</dbReference>
<evidence type="ECO:0000259" key="5">
    <source>
        <dbReference type="PROSITE" id="PS50879"/>
    </source>
</evidence>
<dbReference type="SUPFAM" id="SSF56672">
    <property type="entry name" value="DNA/RNA polymerases"/>
    <property type="match status" value="1"/>
</dbReference>
<evidence type="ECO:0000259" key="4">
    <source>
        <dbReference type="PROSITE" id="PS50878"/>
    </source>
</evidence>
<dbReference type="Gene3D" id="3.30.420.10">
    <property type="entry name" value="Ribonuclease H-like superfamily/Ribonuclease H"/>
    <property type="match status" value="1"/>
</dbReference>
<dbReference type="Pfam" id="PF00075">
    <property type="entry name" value="RNase_H"/>
    <property type="match status" value="1"/>
</dbReference>
<dbReference type="InterPro" id="IPR005135">
    <property type="entry name" value="Endo/exonuclease/phosphatase"/>
</dbReference>
<dbReference type="InterPro" id="IPR043502">
    <property type="entry name" value="DNA/RNA_pol_sf"/>
</dbReference>
<keyword evidence="1" id="KW-0862">Zinc</keyword>
<dbReference type="InterPro" id="IPR052560">
    <property type="entry name" value="RdDP_mobile_element"/>
</dbReference>
<dbReference type="PANTHER" id="PTHR36688:SF2">
    <property type="entry name" value="ENDONUCLEASE_EXONUCLEASE_PHOSPHATASE DOMAIN-CONTAINING PROTEIN"/>
    <property type="match status" value="1"/>
</dbReference>
<accession>A0ABD0SJU3</accession>
<evidence type="ECO:0000256" key="2">
    <source>
        <dbReference type="SAM" id="MobiDB-lite"/>
    </source>
</evidence>
<feature type="compositionally biased region" description="Acidic residues" evidence="2">
    <location>
        <begin position="1"/>
        <end position="11"/>
    </location>
</feature>
<feature type="domain" description="CCHC-type" evidence="3">
    <location>
        <begin position="289"/>
        <end position="304"/>
    </location>
</feature>
<proteinExistence type="predicted"/>